<organism evidence="2 3">
    <name type="scientific">Tupaia chinensis</name>
    <name type="common">Chinese tree shrew</name>
    <name type="synonym">Tupaia belangeri chinensis</name>
    <dbReference type="NCBI Taxonomy" id="246437"/>
    <lineage>
        <taxon>Eukaryota</taxon>
        <taxon>Metazoa</taxon>
        <taxon>Chordata</taxon>
        <taxon>Craniata</taxon>
        <taxon>Vertebrata</taxon>
        <taxon>Euteleostomi</taxon>
        <taxon>Mammalia</taxon>
        <taxon>Eutheria</taxon>
        <taxon>Euarchontoglires</taxon>
        <taxon>Scandentia</taxon>
        <taxon>Tupaiidae</taxon>
        <taxon>Tupaia</taxon>
    </lineage>
</organism>
<protein>
    <submittedName>
        <fullName evidence="2">Uncharacterized protein</fullName>
    </submittedName>
</protein>
<dbReference type="EMBL" id="KB320561">
    <property type="protein sequence ID" value="ELW68718.1"/>
    <property type="molecule type" value="Genomic_DNA"/>
</dbReference>
<feature type="region of interest" description="Disordered" evidence="1">
    <location>
        <begin position="79"/>
        <end position="119"/>
    </location>
</feature>
<keyword evidence="3" id="KW-1185">Reference proteome</keyword>
<dbReference type="InParanoid" id="L9L177"/>
<name>L9L177_TUPCH</name>
<evidence type="ECO:0000313" key="2">
    <source>
        <dbReference type="EMBL" id="ELW68718.1"/>
    </source>
</evidence>
<dbReference type="AlphaFoldDB" id="L9L177"/>
<evidence type="ECO:0000313" key="3">
    <source>
        <dbReference type="Proteomes" id="UP000011518"/>
    </source>
</evidence>
<reference evidence="3" key="2">
    <citation type="journal article" date="2013" name="Nat. Commun.">
        <title>Genome of the Chinese tree shrew.</title>
        <authorList>
            <person name="Fan Y."/>
            <person name="Huang Z.Y."/>
            <person name="Cao C.C."/>
            <person name="Chen C.S."/>
            <person name="Chen Y.X."/>
            <person name="Fan D.D."/>
            <person name="He J."/>
            <person name="Hou H.L."/>
            <person name="Hu L."/>
            <person name="Hu X.T."/>
            <person name="Jiang X.T."/>
            <person name="Lai R."/>
            <person name="Lang Y.S."/>
            <person name="Liang B."/>
            <person name="Liao S.G."/>
            <person name="Mu D."/>
            <person name="Ma Y.Y."/>
            <person name="Niu Y.Y."/>
            <person name="Sun X.Q."/>
            <person name="Xia J.Q."/>
            <person name="Xiao J."/>
            <person name="Xiong Z.Q."/>
            <person name="Xu L."/>
            <person name="Yang L."/>
            <person name="Zhang Y."/>
            <person name="Zhao W."/>
            <person name="Zhao X.D."/>
            <person name="Zheng Y.T."/>
            <person name="Zhou J.M."/>
            <person name="Zhu Y.B."/>
            <person name="Zhang G.J."/>
            <person name="Wang J."/>
            <person name="Yao Y.G."/>
        </authorList>
    </citation>
    <scope>NUCLEOTIDE SEQUENCE [LARGE SCALE GENOMIC DNA]</scope>
</reference>
<feature type="compositionally biased region" description="Basic residues" evidence="1">
    <location>
        <begin position="79"/>
        <end position="91"/>
    </location>
</feature>
<reference evidence="3" key="1">
    <citation type="submission" date="2012-07" db="EMBL/GenBank/DDBJ databases">
        <title>Genome of the Chinese tree shrew, a rising model animal genetically related to primates.</title>
        <authorList>
            <person name="Zhang G."/>
            <person name="Fan Y."/>
            <person name="Yao Y."/>
            <person name="Huang Z."/>
        </authorList>
    </citation>
    <scope>NUCLEOTIDE SEQUENCE [LARGE SCALE GENOMIC DNA]</scope>
</reference>
<gene>
    <name evidence="2" type="ORF">TREES_T100007257</name>
</gene>
<feature type="compositionally biased region" description="Polar residues" evidence="1">
    <location>
        <begin position="107"/>
        <end position="119"/>
    </location>
</feature>
<accession>L9L177</accession>
<evidence type="ECO:0000256" key="1">
    <source>
        <dbReference type="SAM" id="MobiDB-lite"/>
    </source>
</evidence>
<proteinExistence type="predicted"/>
<dbReference type="Proteomes" id="UP000011518">
    <property type="component" value="Unassembled WGS sequence"/>
</dbReference>
<sequence length="119" mass="12128">MVKTSLVRAELLAPGASHSIALALAGGLTAVEITQCGREKALLESDCTGSVAGLVSALSAVSPQPEGFQSGALTAARRKVNTASVKKRRRPMGLSGPLLQHREVVSAASSDLGNSPVTH</sequence>